<organism evidence="1 2">
    <name type="scientific">Anseongella ginsenosidimutans</name>
    <dbReference type="NCBI Taxonomy" id="496056"/>
    <lineage>
        <taxon>Bacteria</taxon>
        <taxon>Pseudomonadati</taxon>
        <taxon>Bacteroidota</taxon>
        <taxon>Sphingobacteriia</taxon>
        <taxon>Sphingobacteriales</taxon>
        <taxon>Sphingobacteriaceae</taxon>
        <taxon>Anseongella</taxon>
    </lineage>
</organism>
<gene>
    <name evidence="1" type="ORF">EDD80_11177</name>
</gene>
<comment type="caution">
    <text evidence="1">The sequence shown here is derived from an EMBL/GenBank/DDBJ whole genome shotgun (WGS) entry which is preliminary data.</text>
</comment>
<dbReference type="AlphaFoldDB" id="A0A4R3KQF6"/>
<reference evidence="1 2" key="1">
    <citation type="submission" date="2019-03" db="EMBL/GenBank/DDBJ databases">
        <title>Genomic Encyclopedia of Type Strains, Phase IV (KMG-IV): sequencing the most valuable type-strain genomes for metagenomic binning, comparative biology and taxonomic classification.</title>
        <authorList>
            <person name="Goeker M."/>
        </authorList>
    </citation>
    <scope>NUCLEOTIDE SEQUENCE [LARGE SCALE GENOMIC DNA]</scope>
    <source>
        <strain evidence="1 2">DSM 21100</strain>
    </source>
</reference>
<evidence type="ECO:0000313" key="2">
    <source>
        <dbReference type="Proteomes" id="UP000295807"/>
    </source>
</evidence>
<keyword evidence="2" id="KW-1185">Reference proteome</keyword>
<dbReference type="EMBL" id="SMAD01000011">
    <property type="protein sequence ID" value="TCS85675.1"/>
    <property type="molecule type" value="Genomic_DNA"/>
</dbReference>
<dbReference type="Proteomes" id="UP000295807">
    <property type="component" value="Unassembled WGS sequence"/>
</dbReference>
<sequence length="81" mass="9380">MLLFALIANSSCVRDTGFSKMHNLDFNLEEDYLRAWKTKYQVTGNSTISYLRASPMRKFIRNIARNKVLQQSKKAVKPPDI</sequence>
<evidence type="ECO:0000313" key="1">
    <source>
        <dbReference type="EMBL" id="TCS85675.1"/>
    </source>
</evidence>
<proteinExistence type="predicted"/>
<protein>
    <submittedName>
        <fullName evidence="1">Uncharacterized protein</fullName>
    </submittedName>
</protein>
<name>A0A4R3KQF6_9SPHI</name>
<accession>A0A4R3KQF6</accession>